<evidence type="ECO:0000313" key="1">
    <source>
        <dbReference type="EMBL" id="KAK4239646.1"/>
    </source>
</evidence>
<accession>A0AAN7CCR0</accession>
<keyword evidence="2" id="KW-1185">Reference proteome</keyword>
<reference evidence="1" key="2">
    <citation type="submission" date="2023-05" db="EMBL/GenBank/DDBJ databases">
        <authorList>
            <consortium name="Lawrence Berkeley National Laboratory"/>
            <person name="Steindorff A."/>
            <person name="Hensen N."/>
            <person name="Bonometti L."/>
            <person name="Westerberg I."/>
            <person name="Brannstrom I.O."/>
            <person name="Guillou S."/>
            <person name="Cros-Aarteil S."/>
            <person name="Calhoun S."/>
            <person name="Haridas S."/>
            <person name="Kuo A."/>
            <person name="Mondo S."/>
            <person name="Pangilinan J."/>
            <person name="Riley R."/>
            <person name="Labutti K."/>
            <person name="Andreopoulos B."/>
            <person name="Lipzen A."/>
            <person name="Chen C."/>
            <person name="Yanf M."/>
            <person name="Daum C."/>
            <person name="Ng V."/>
            <person name="Clum A."/>
            <person name="Ohm R."/>
            <person name="Martin F."/>
            <person name="Silar P."/>
            <person name="Natvig D."/>
            <person name="Lalanne C."/>
            <person name="Gautier V."/>
            <person name="Ament-Velasquez S.L."/>
            <person name="Kruys A."/>
            <person name="Hutchinson M.I."/>
            <person name="Powell A.J."/>
            <person name="Barry K."/>
            <person name="Miller A.N."/>
            <person name="Grigoriev I.V."/>
            <person name="Debuchy R."/>
            <person name="Gladieux P."/>
            <person name="Thoren M.H."/>
            <person name="Johannesson H."/>
        </authorList>
    </citation>
    <scope>NUCLEOTIDE SEQUENCE</scope>
    <source>
        <strain evidence="1">CBS 532.94</strain>
    </source>
</reference>
<evidence type="ECO:0008006" key="3">
    <source>
        <dbReference type="Google" id="ProtNLM"/>
    </source>
</evidence>
<dbReference type="Proteomes" id="UP001303760">
    <property type="component" value="Unassembled WGS sequence"/>
</dbReference>
<reference evidence="1" key="1">
    <citation type="journal article" date="2023" name="Mol. Phylogenet. Evol.">
        <title>Genome-scale phylogeny and comparative genomics of the fungal order Sordariales.</title>
        <authorList>
            <person name="Hensen N."/>
            <person name="Bonometti L."/>
            <person name="Westerberg I."/>
            <person name="Brannstrom I.O."/>
            <person name="Guillou S."/>
            <person name="Cros-Aarteil S."/>
            <person name="Calhoun S."/>
            <person name="Haridas S."/>
            <person name="Kuo A."/>
            <person name="Mondo S."/>
            <person name="Pangilinan J."/>
            <person name="Riley R."/>
            <person name="LaButti K."/>
            <person name="Andreopoulos B."/>
            <person name="Lipzen A."/>
            <person name="Chen C."/>
            <person name="Yan M."/>
            <person name="Daum C."/>
            <person name="Ng V."/>
            <person name="Clum A."/>
            <person name="Steindorff A."/>
            <person name="Ohm R.A."/>
            <person name="Martin F."/>
            <person name="Silar P."/>
            <person name="Natvig D.O."/>
            <person name="Lalanne C."/>
            <person name="Gautier V."/>
            <person name="Ament-Velasquez S.L."/>
            <person name="Kruys A."/>
            <person name="Hutchinson M.I."/>
            <person name="Powell A.J."/>
            <person name="Barry K."/>
            <person name="Miller A.N."/>
            <person name="Grigoriev I.V."/>
            <person name="Debuchy R."/>
            <person name="Gladieux P."/>
            <person name="Hiltunen Thoren M."/>
            <person name="Johannesson H."/>
        </authorList>
    </citation>
    <scope>NUCLEOTIDE SEQUENCE</scope>
    <source>
        <strain evidence="1">CBS 532.94</strain>
    </source>
</reference>
<name>A0AAN7CCR0_9PEZI</name>
<comment type="caution">
    <text evidence="1">The sequence shown here is derived from an EMBL/GenBank/DDBJ whole genome shotgun (WGS) entry which is preliminary data.</text>
</comment>
<dbReference type="PANTHER" id="PTHR42052">
    <property type="entry name" value="ABM DOMAIN-CONTAINING PROTEIN"/>
    <property type="match status" value="1"/>
</dbReference>
<dbReference type="Gene3D" id="3.30.70.100">
    <property type="match status" value="2"/>
</dbReference>
<dbReference type="AlphaFoldDB" id="A0AAN7CCR0"/>
<organism evidence="1 2">
    <name type="scientific">Achaetomium macrosporum</name>
    <dbReference type="NCBI Taxonomy" id="79813"/>
    <lineage>
        <taxon>Eukaryota</taxon>
        <taxon>Fungi</taxon>
        <taxon>Dikarya</taxon>
        <taxon>Ascomycota</taxon>
        <taxon>Pezizomycotina</taxon>
        <taxon>Sordariomycetes</taxon>
        <taxon>Sordariomycetidae</taxon>
        <taxon>Sordariales</taxon>
        <taxon>Chaetomiaceae</taxon>
        <taxon>Achaetomium</taxon>
    </lineage>
</organism>
<gene>
    <name evidence="1" type="ORF">C8A03DRAFT_13982</name>
</gene>
<dbReference type="PANTHER" id="PTHR42052:SF1">
    <property type="entry name" value="ABM DOMAIN-CONTAINING PROTEIN"/>
    <property type="match status" value="1"/>
</dbReference>
<protein>
    <recommendedName>
        <fullName evidence="3">ABM domain-containing protein</fullName>
    </recommendedName>
</protein>
<dbReference type="InterPro" id="IPR011008">
    <property type="entry name" value="Dimeric_a/b-barrel"/>
</dbReference>
<proteinExistence type="predicted"/>
<sequence>MTVTEFAILRLKEPTPLNDSVRAILVSAMRLQEEWHAAAFPNSPAAAVDRAAVWFTQIEDPSRIMTTARWESVEAHWNWIRSEGNTRTMAALEEHIIPQDTVLFHVGYPGVDWIGIFGRRSGMAQCGLVQLLDSPVISVERMFVKRENKEAFDAELGKALGFLQDYARPNLVQSAWRQDLEDGAEEELVVVCGWDSVEQHLAFADSPEFSKYSEIQRFVSGVDLKHYKRLSLE</sequence>
<evidence type="ECO:0000313" key="2">
    <source>
        <dbReference type="Proteomes" id="UP001303760"/>
    </source>
</evidence>
<dbReference type="SUPFAM" id="SSF54909">
    <property type="entry name" value="Dimeric alpha+beta barrel"/>
    <property type="match status" value="1"/>
</dbReference>
<dbReference type="EMBL" id="MU860058">
    <property type="protein sequence ID" value="KAK4239646.1"/>
    <property type="molecule type" value="Genomic_DNA"/>
</dbReference>